<evidence type="ECO:0000313" key="2">
    <source>
        <dbReference type="EMBL" id="KAA1128090.1"/>
    </source>
</evidence>
<dbReference type="AlphaFoldDB" id="A0A5B0RQL2"/>
<reference evidence="2 3" key="1">
    <citation type="submission" date="2019-05" db="EMBL/GenBank/DDBJ databases">
        <title>Emergence of the Ug99 lineage of the wheat stem rust pathogen through somatic hybridization.</title>
        <authorList>
            <person name="Li F."/>
            <person name="Upadhyaya N.M."/>
            <person name="Sperschneider J."/>
            <person name="Matny O."/>
            <person name="Nguyen-Phuc H."/>
            <person name="Mago R."/>
            <person name="Raley C."/>
            <person name="Miller M.E."/>
            <person name="Silverstein K.A.T."/>
            <person name="Henningsen E."/>
            <person name="Hirsch C.D."/>
            <person name="Visser B."/>
            <person name="Pretorius Z.A."/>
            <person name="Steffenson B.J."/>
            <person name="Schwessinger B."/>
            <person name="Dodds P.N."/>
            <person name="Figueroa M."/>
        </authorList>
    </citation>
    <scope>NUCLEOTIDE SEQUENCE [LARGE SCALE GENOMIC DNA]</scope>
    <source>
        <strain evidence="2 3">Ug99</strain>
    </source>
</reference>
<sequence length="112" mass="12379">MTPIRLTRPPGVLEALSLHALSTPQLPRRPPNGPRSDPSWGRPELALSAPATHVGPDRSRSGIRKIEVAPPFYRLGQPVVYGKDQFIMIESNPYQVLPFHITIMHAIVLVTS</sequence>
<accession>A0A5B0RQL2</accession>
<proteinExistence type="predicted"/>
<dbReference type="Proteomes" id="UP000325313">
    <property type="component" value="Unassembled WGS sequence"/>
</dbReference>
<comment type="caution">
    <text evidence="2">The sequence shown here is derived from an EMBL/GenBank/DDBJ whole genome shotgun (WGS) entry which is preliminary data.</text>
</comment>
<protein>
    <submittedName>
        <fullName evidence="2">Uncharacterized protein</fullName>
    </submittedName>
</protein>
<organism evidence="2 3">
    <name type="scientific">Puccinia graminis f. sp. tritici</name>
    <dbReference type="NCBI Taxonomy" id="56615"/>
    <lineage>
        <taxon>Eukaryota</taxon>
        <taxon>Fungi</taxon>
        <taxon>Dikarya</taxon>
        <taxon>Basidiomycota</taxon>
        <taxon>Pucciniomycotina</taxon>
        <taxon>Pucciniomycetes</taxon>
        <taxon>Pucciniales</taxon>
        <taxon>Pucciniaceae</taxon>
        <taxon>Puccinia</taxon>
    </lineage>
</organism>
<name>A0A5B0RQL2_PUCGR</name>
<gene>
    <name evidence="2" type="ORF">PGTUg99_005986</name>
</gene>
<evidence type="ECO:0000313" key="3">
    <source>
        <dbReference type="Proteomes" id="UP000325313"/>
    </source>
</evidence>
<dbReference type="EMBL" id="VDEP01000144">
    <property type="protein sequence ID" value="KAA1128090.1"/>
    <property type="molecule type" value="Genomic_DNA"/>
</dbReference>
<feature type="region of interest" description="Disordered" evidence="1">
    <location>
        <begin position="22"/>
        <end position="61"/>
    </location>
</feature>
<evidence type="ECO:0000256" key="1">
    <source>
        <dbReference type="SAM" id="MobiDB-lite"/>
    </source>
</evidence>